<evidence type="ECO:0000313" key="7">
    <source>
        <dbReference type="EMBL" id="PLS05772.1"/>
    </source>
</evidence>
<evidence type="ECO:0000256" key="4">
    <source>
        <dbReference type="ARBA" id="ARBA00023014"/>
    </source>
</evidence>
<evidence type="ECO:0000256" key="1">
    <source>
        <dbReference type="ARBA" id="ARBA00022714"/>
    </source>
</evidence>
<evidence type="ECO:0000313" key="8">
    <source>
        <dbReference type="Proteomes" id="UP000234950"/>
    </source>
</evidence>
<dbReference type="AlphaFoldDB" id="A0A2N5HJR5"/>
<dbReference type="InterPro" id="IPR036922">
    <property type="entry name" value="Rieske_2Fe-2S_sf"/>
</dbReference>
<organism evidence="7 8">
    <name type="scientific">Neobacillus cucumis</name>
    <dbReference type="NCBI Taxonomy" id="1740721"/>
    <lineage>
        <taxon>Bacteria</taxon>
        <taxon>Bacillati</taxon>
        <taxon>Bacillota</taxon>
        <taxon>Bacilli</taxon>
        <taxon>Bacillales</taxon>
        <taxon>Bacillaceae</taxon>
        <taxon>Neobacillus</taxon>
    </lineage>
</organism>
<comment type="caution">
    <text evidence="7">The sequence shown here is derived from an EMBL/GenBank/DDBJ whole genome shotgun (WGS) entry which is preliminary data.</text>
</comment>
<accession>A0A2N5HJR5</accession>
<dbReference type="Gene3D" id="3.50.50.60">
    <property type="entry name" value="FAD/NAD(P)-binding domain"/>
    <property type="match status" value="1"/>
</dbReference>
<dbReference type="OrthoDB" id="9767869at2"/>
<keyword evidence="2" id="KW-0479">Metal-binding</keyword>
<dbReference type="PANTHER" id="PTHR13847:SF274">
    <property type="entry name" value="RIESKE 2FE-2S IRON-SULFUR PROTEIN YHFW-RELATED"/>
    <property type="match status" value="1"/>
</dbReference>
<evidence type="ECO:0000256" key="5">
    <source>
        <dbReference type="ARBA" id="ARBA00023157"/>
    </source>
</evidence>
<dbReference type="RefSeq" id="WP_101647502.1">
    <property type="nucleotide sequence ID" value="NZ_PGVE01000037.1"/>
</dbReference>
<proteinExistence type="predicted"/>
<dbReference type="GO" id="GO:0046872">
    <property type="term" value="F:metal ion binding"/>
    <property type="evidence" value="ECO:0007669"/>
    <property type="project" value="UniProtKB-KW"/>
</dbReference>
<keyword evidence="3" id="KW-0408">Iron</keyword>
<dbReference type="Gene3D" id="2.102.10.10">
    <property type="entry name" value="Rieske [2Fe-2S] iron-sulphur domain"/>
    <property type="match status" value="1"/>
</dbReference>
<gene>
    <name evidence="7" type="ORF">CVD27_08675</name>
</gene>
<dbReference type="PANTHER" id="PTHR13847">
    <property type="entry name" value="SARCOSINE DEHYDROGENASE-RELATED"/>
    <property type="match status" value="1"/>
</dbReference>
<dbReference type="GO" id="GO:0004497">
    <property type="term" value="F:monooxygenase activity"/>
    <property type="evidence" value="ECO:0007669"/>
    <property type="project" value="UniProtKB-ARBA"/>
</dbReference>
<dbReference type="CDD" id="cd03477">
    <property type="entry name" value="Rieske_YhfW_C"/>
    <property type="match status" value="1"/>
</dbReference>
<dbReference type="GO" id="GO:0016705">
    <property type="term" value="F:oxidoreductase activity, acting on paired donors, with incorporation or reduction of molecular oxygen"/>
    <property type="evidence" value="ECO:0007669"/>
    <property type="project" value="UniProtKB-ARBA"/>
</dbReference>
<dbReference type="EMBL" id="PGVE01000037">
    <property type="protein sequence ID" value="PLS05772.1"/>
    <property type="molecule type" value="Genomic_DNA"/>
</dbReference>
<feature type="domain" description="Rieske" evidence="6">
    <location>
        <begin position="424"/>
        <end position="510"/>
    </location>
</feature>
<dbReference type="SUPFAM" id="SSF51905">
    <property type="entry name" value="FAD/NAD(P)-binding domain"/>
    <property type="match status" value="1"/>
</dbReference>
<keyword evidence="5" id="KW-1015">Disulfide bond</keyword>
<name>A0A2N5HJR5_9BACI</name>
<evidence type="ECO:0000256" key="3">
    <source>
        <dbReference type="ARBA" id="ARBA00023004"/>
    </source>
</evidence>
<evidence type="ECO:0000256" key="2">
    <source>
        <dbReference type="ARBA" id="ARBA00022723"/>
    </source>
</evidence>
<keyword evidence="4" id="KW-0411">Iron-sulfur</keyword>
<keyword evidence="8" id="KW-1185">Reference proteome</keyword>
<dbReference type="InterPro" id="IPR036188">
    <property type="entry name" value="FAD/NAD-bd_sf"/>
</dbReference>
<dbReference type="PROSITE" id="PS51296">
    <property type="entry name" value="RIESKE"/>
    <property type="match status" value="1"/>
</dbReference>
<dbReference type="InterPro" id="IPR017941">
    <property type="entry name" value="Rieske_2Fe-2S"/>
</dbReference>
<dbReference type="InterPro" id="IPR038010">
    <property type="entry name" value="YhfW_C"/>
</dbReference>
<dbReference type="Proteomes" id="UP000234950">
    <property type="component" value="Unassembled WGS sequence"/>
</dbReference>
<dbReference type="InterPro" id="IPR006076">
    <property type="entry name" value="FAD-dep_OxRdtase"/>
</dbReference>
<evidence type="ECO:0000259" key="6">
    <source>
        <dbReference type="PROSITE" id="PS51296"/>
    </source>
</evidence>
<dbReference type="PRINTS" id="PR00162">
    <property type="entry name" value="RIESKE"/>
</dbReference>
<dbReference type="FunFam" id="2.102.10.10:FF:000014">
    <property type="entry name" value="Oxidoreductase, FAD dependent"/>
    <property type="match status" value="1"/>
</dbReference>
<dbReference type="Pfam" id="PF00355">
    <property type="entry name" value="Rieske"/>
    <property type="match status" value="1"/>
</dbReference>
<dbReference type="GO" id="GO:0016020">
    <property type="term" value="C:membrane"/>
    <property type="evidence" value="ECO:0007669"/>
    <property type="project" value="InterPro"/>
</dbReference>
<reference evidence="7 8" key="1">
    <citation type="submission" date="2017-11" db="EMBL/GenBank/DDBJ databases">
        <title>Comparitive Functional Genomics of Dry Heat Resistant strains isolated from the Viking Spacecraft.</title>
        <authorList>
            <person name="Seuylemezian A."/>
            <person name="Cooper K."/>
            <person name="Vaishampayan P."/>
        </authorList>
    </citation>
    <scope>NUCLEOTIDE SEQUENCE [LARGE SCALE GENOMIC DNA]</scope>
    <source>
        <strain evidence="7 8">V32-6</strain>
    </source>
</reference>
<protein>
    <submittedName>
        <fullName evidence="7">FAD-dependent oxidoreductase</fullName>
    </submittedName>
</protein>
<keyword evidence="1" id="KW-0001">2Fe-2S</keyword>
<dbReference type="GO" id="GO:0005737">
    <property type="term" value="C:cytoplasm"/>
    <property type="evidence" value="ECO:0007669"/>
    <property type="project" value="TreeGrafter"/>
</dbReference>
<dbReference type="SUPFAM" id="SSF50022">
    <property type="entry name" value="ISP domain"/>
    <property type="match status" value="1"/>
</dbReference>
<dbReference type="InterPro" id="IPR005805">
    <property type="entry name" value="Rieske_Fe-S_prot_C"/>
</dbReference>
<dbReference type="Pfam" id="PF01266">
    <property type="entry name" value="DAO"/>
    <property type="match status" value="1"/>
</dbReference>
<sequence>MSLSENSQRFPRTYWREIDLPNFKTLDQDINVDVAIVGAGITGIIAAYLLAKAGKKTAILEAGGILNGTTGHTTAKLTAQHGLIYDEFINHFGKEKTRMYYESMMQAVQFVENTVKENGIDCDFSKQDAYVYATTDEYDEKLKTEWEAYKTLDIDGALKDSIPFKIPAKAALMMSNQAQFHPLKFLKAILEEALQAGCLVYENTVADDIEDDHQEPKVVTKDGKKVTAKHVIIASHFPFYDKPGLYFARMYADRSYAIGIKTTQEYPGGMYISADSPSRSIRFTPLDNGENLLIIGGENHKTGQGVDTLKHFEELQTFAEEVFGVKEYHYRWSAQDNVTLDKMPYIGPYTAERKNVLVATGYKKWGMTTGILAGHILKDYIVGGTNRFAELYSPSRFQADPDLKEVLSTNADVAKHLLKGKLEIVEKIPEDLQDGEGSVVMYRGKRAGAYKDENGKLYIVDTTCTHLGCECEWNHAEKSWDCPCHGSRYSYAGDVIEGPTNKPLGLLKKG</sequence>
<dbReference type="Gene3D" id="3.30.9.10">
    <property type="entry name" value="D-Amino Acid Oxidase, subunit A, domain 2"/>
    <property type="match status" value="1"/>
</dbReference>
<dbReference type="GO" id="GO:0051537">
    <property type="term" value="F:2 iron, 2 sulfur cluster binding"/>
    <property type="evidence" value="ECO:0007669"/>
    <property type="project" value="UniProtKB-KW"/>
</dbReference>